<dbReference type="SUPFAM" id="SSF51735">
    <property type="entry name" value="NAD(P)-binding Rossmann-fold domains"/>
    <property type="match status" value="1"/>
</dbReference>
<dbReference type="PROSITE" id="PS00061">
    <property type="entry name" value="ADH_SHORT"/>
    <property type="match status" value="1"/>
</dbReference>
<sequence length="235" mass="25987">MNVLITGATSGIGERLAKQYAEQGQSVIACGRNTHKLSALSEQFSNIETLSFDLTRYDDIPQIDAELDLLVLNAGDCEYIDDALHFDASKFERVIKINLIAIGYALEKWLHRIKPGGRLVLVSSSAGLLPLPRAEAYGASKAALTYLAKTLSIQLKKHDIHVSVVLPGFVDTPLTQKNTFAMPMLISTDEAASQIIKGIEKQKTEISFPSRFIIVMKLLRLLPFSVWQKLATRMT</sequence>
<dbReference type="PANTHER" id="PTHR44196:SF1">
    <property type="entry name" value="DEHYDROGENASE_REDUCTASE SDR FAMILY MEMBER 7B"/>
    <property type="match status" value="1"/>
</dbReference>
<evidence type="ECO:0000313" key="4">
    <source>
        <dbReference type="EMBL" id="MCW8334203.1"/>
    </source>
</evidence>
<evidence type="ECO:0000256" key="3">
    <source>
        <dbReference type="RuleBase" id="RU000363"/>
    </source>
</evidence>
<organism evidence="4 5">
    <name type="scientific">Vibrio paucivorans</name>
    <dbReference type="NCBI Taxonomy" id="2829489"/>
    <lineage>
        <taxon>Bacteria</taxon>
        <taxon>Pseudomonadati</taxon>
        <taxon>Pseudomonadota</taxon>
        <taxon>Gammaproteobacteria</taxon>
        <taxon>Vibrionales</taxon>
        <taxon>Vibrionaceae</taxon>
        <taxon>Vibrio</taxon>
    </lineage>
</organism>
<keyword evidence="2" id="KW-0560">Oxidoreductase</keyword>
<proteinExistence type="inferred from homology"/>
<dbReference type="Gene3D" id="3.40.50.720">
    <property type="entry name" value="NAD(P)-binding Rossmann-like Domain"/>
    <property type="match status" value="1"/>
</dbReference>
<reference evidence="4" key="1">
    <citation type="submission" date="2022-02" db="EMBL/GenBank/DDBJ databases">
        <title>Vibrio sp. nov., a new bacterium isolated from Bohai sea, China.</title>
        <authorList>
            <person name="Yuan Y."/>
        </authorList>
    </citation>
    <scope>NUCLEOTIDE SEQUENCE</scope>
    <source>
        <strain evidence="4">DBSS07</strain>
    </source>
</reference>
<dbReference type="Pfam" id="PF00106">
    <property type="entry name" value="adh_short"/>
    <property type="match status" value="1"/>
</dbReference>
<dbReference type="GO" id="GO:0016020">
    <property type="term" value="C:membrane"/>
    <property type="evidence" value="ECO:0007669"/>
    <property type="project" value="TreeGrafter"/>
</dbReference>
<dbReference type="InterPro" id="IPR002347">
    <property type="entry name" value="SDR_fam"/>
</dbReference>
<dbReference type="PRINTS" id="PR00080">
    <property type="entry name" value="SDRFAMILY"/>
</dbReference>
<evidence type="ECO:0000313" key="5">
    <source>
        <dbReference type="Proteomes" id="UP001155586"/>
    </source>
</evidence>
<comment type="caution">
    <text evidence="4">The sequence shown here is derived from an EMBL/GenBank/DDBJ whole genome shotgun (WGS) entry which is preliminary data.</text>
</comment>
<keyword evidence="5" id="KW-1185">Reference proteome</keyword>
<dbReference type="GO" id="GO:0016491">
    <property type="term" value="F:oxidoreductase activity"/>
    <property type="evidence" value="ECO:0007669"/>
    <property type="project" value="UniProtKB-KW"/>
</dbReference>
<dbReference type="PANTHER" id="PTHR44196">
    <property type="entry name" value="DEHYDROGENASE/REDUCTASE SDR FAMILY MEMBER 7B"/>
    <property type="match status" value="1"/>
</dbReference>
<comment type="similarity">
    <text evidence="1 3">Belongs to the short-chain dehydrogenases/reductases (SDR) family.</text>
</comment>
<name>A0A9X3CED9_9VIBR</name>
<dbReference type="PRINTS" id="PR00081">
    <property type="entry name" value="GDHRDH"/>
</dbReference>
<dbReference type="Proteomes" id="UP001155586">
    <property type="component" value="Unassembled WGS sequence"/>
</dbReference>
<dbReference type="InterPro" id="IPR036291">
    <property type="entry name" value="NAD(P)-bd_dom_sf"/>
</dbReference>
<evidence type="ECO:0000256" key="2">
    <source>
        <dbReference type="ARBA" id="ARBA00023002"/>
    </source>
</evidence>
<accession>A0A9X3CED9</accession>
<evidence type="ECO:0000256" key="1">
    <source>
        <dbReference type="ARBA" id="ARBA00006484"/>
    </source>
</evidence>
<protein>
    <submittedName>
        <fullName evidence="4">SDR family NAD(P)-dependent oxidoreductase</fullName>
    </submittedName>
</protein>
<dbReference type="AlphaFoldDB" id="A0A9X3CED9"/>
<dbReference type="RefSeq" id="WP_252032950.1">
    <property type="nucleotide sequence ID" value="NZ_JAKRRX010000049.1"/>
</dbReference>
<dbReference type="EMBL" id="JAKRRX010000049">
    <property type="protein sequence ID" value="MCW8334203.1"/>
    <property type="molecule type" value="Genomic_DNA"/>
</dbReference>
<gene>
    <name evidence="4" type="ORF">MD483_10245</name>
</gene>
<dbReference type="InterPro" id="IPR020904">
    <property type="entry name" value="Sc_DH/Rdtase_CS"/>
</dbReference>